<dbReference type="GO" id="GO:0012505">
    <property type="term" value="C:endomembrane system"/>
    <property type="evidence" value="ECO:0007669"/>
    <property type="project" value="TreeGrafter"/>
</dbReference>
<feature type="transmembrane region" description="Helical" evidence="1">
    <location>
        <begin position="49"/>
        <end position="72"/>
    </location>
</feature>
<name>A0A8J3Z115_9ACTN</name>
<feature type="transmembrane region" description="Helical" evidence="1">
    <location>
        <begin position="12"/>
        <end position="37"/>
    </location>
</feature>
<keyword evidence="1" id="KW-1133">Transmembrane helix</keyword>
<dbReference type="InterPro" id="IPR002123">
    <property type="entry name" value="Plipid/glycerol_acylTrfase"/>
</dbReference>
<evidence type="ECO:0000259" key="2">
    <source>
        <dbReference type="Pfam" id="PF01553"/>
    </source>
</evidence>
<feature type="domain" description="Phospholipid/glycerol acyltransferase" evidence="2">
    <location>
        <begin position="121"/>
        <end position="224"/>
    </location>
</feature>
<keyword evidence="4" id="KW-1185">Reference proteome</keyword>
<dbReference type="PANTHER" id="PTHR10983:SF24">
    <property type="entry name" value="1-ACYLGLYCEROL-3-PHOSPHATE O-ACYLTRANSFERASE 3, ISOFORM E-RELATED"/>
    <property type="match status" value="1"/>
</dbReference>
<dbReference type="AlphaFoldDB" id="A0A8J3Z115"/>
<dbReference type="PANTHER" id="PTHR10983">
    <property type="entry name" value="1-ACYLGLYCEROL-3-PHOSPHATE ACYLTRANSFERASE-RELATED"/>
    <property type="match status" value="1"/>
</dbReference>
<proteinExistence type="predicted"/>
<evidence type="ECO:0000256" key="1">
    <source>
        <dbReference type="SAM" id="Phobius"/>
    </source>
</evidence>
<dbReference type="SUPFAM" id="SSF69593">
    <property type="entry name" value="Glycerol-3-phosphate (1)-acyltransferase"/>
    <property type="match status" value="1"/>
</dbReference>
<reference evidence="3" key="1">
    <citation type="submission" date="2021-01" db="EMBL/GenBank/DDBJ databases">
        <title>Whole genome shotgun sequence of Virgisporangium aurantiacum NBRC 16421.</title>
        <authorList>
            <person name="Komaki H."/>
            <person name="Tamura T."/>
        </authorList>
    </citation>
    <scope>NUCLEOTIDE SEQUENCE</scope>
    <source>
        <strain evidence="3">NBRC 16421</strain>
    </source>
</reference>
<evidence type="ECO:0000313" key="4">
    <source>
        <dbReference type="Proteomes" id="UP000612585"/>
    </source>
</evidence>
<comment type="caution">
    <text evidence="3">The sequence shown here is derived from an EMBL/GenBank/DDBJ whole genome shotgun (WGS) entry which is preliminary data.</text>
</comment>
<sequence length="343" mass="38522">MPPIWVRRVLIAPVAFAVCVTLLLTMPAWLLIAAIFSPFGSGRRRGLRVLWVIAVYLALEVAALLTLFGLWIGSGFGLAMRRPWFQRAHYVLVGQFLAVLYRQAKSALRLRIDVEGEDPDIAAPGRPELIFCRHAGPGDSFIITHALVNWYDREPRIVLKDTLQWDPAIDIVLNRLPNRFLSKRSTHPGTMSAEEHIATLATGLDSDDVLLIFPEGGNFTPGRRTRAIERLRKLGLPQWARRAERLRHVLAPQPGGVLAALDAAPEAGIVLVGHTGFEDLDSVSDVWRGLPLDRHLTMRWWSVPPADVPAGREARIAWLYDWWAKIDAWIAEQSTRERADQGR</sequence>
<evidence type="ECO:0000313" key="3">
    <source>
        <dbReference type="EMBL" id="GIJ55334.1"/>
    </source>
</evidence>
<dbReference type="EMBL" id="BOPG01000017">
    <property type="protein sequence ID" value="GIJ55334.1"/>
    <property type="molecule type" value="Genomic_DNA"/>
</dbReference>
<dbReference type="Proteomes" id="UP000612585">
    <property type="component" value="Unassembled WGS sequence"/>
</dbReference>
<dbReference type="Pfam" id="PF01553">
    <property type="entry name" value="Acyltransferase"/>
    <property type="match status" value="1"/>
</dbReference>
<dbReference type="GO" id="GO:0003841">
    <property type="term" value="F:1-acylglycerol-3-phosphate O-acyltransferase activity"/>
    <property type="evidence" value="ECO:0007669"/>
    <property type="project" value="TreeGrafter"/>
</dbReference>
<keyword evidence="3" id="KW-0012">Acyltransferase</keyword>
<keyword evidence="1" id="KW-0472">Membrane</keyword>
<protein>
    <submittedName>
        <fullName evidence="3">Acyltransferase</fullName>
    </submittedName>
</protein>
<keyword evidence="1" id="KW-0812">Transmembrane</keyword>
<keyword evidence="3" id="KW-0808">Transferase</keyword>
<organism evidence="3 4">
    <name type="scientific">Virgisporangium aurantiacum</name>
    <dbReference type="NCBI Taxonomy" id="175570"/>
    <lineage>
        <taxon>Bacteria</taxon>
        <taxon>Bacillati</taxon>
        <taxon>Actinomycetota</taxon>
        <taxon>Actinomycetes</taxon>
        <taxon>Micromonosporales</taxon>
        <taxon>Micromonosporaceae</taxon>
        <taxon>Virgisporangium</taxon>
    </lineage>
</organism>
<gene>
    <name evidence="3" type="ORF">Vau01_028500</name>
</gene>
<accession>A0A8J3Z115</accession>